<proteinExistence type="predicted"/>
<dbReference type="AlphaFoldDB" id="A0A5A7N7C4"/>
<dbReference type="EMBL" id="BKCN01000005">
    <property type="protein sequence ID" value="GER03654.1"/>
    <property type="molecule type" value="Genomic_DNA"/>
</dbReference>
<evidence type="ECO:0000313" key="9">
    <source>
        <dbReference type="Proteomes" id="UP000324996"/>
    </source>
</evidence>
<evidence type="ECO:0000256" key="1">
    <source>
        <dbReference type="ARBA" id="ARBA00003145"/>
    </source>
</evidence>
<keyword evidence="9" id="KW-1185">Reference proteome</keyword>
<dbReference type="Gene3D" id="3.30.870.10">
    <property type="entry name" value="Endonuclease Chain A"/>
    <property type="match status" value="1"/>
</dbReference>
<dbReference type="PROSITE" id="PS50035">
    <property type="entry name" value="PLD"/>
    <property type="match status" value="1"/>
</dbReference>
<keyword evidence="6" id="KW-0812">Transmembrane</keyword>
<dbReference type="InterPro" id="IPR025202">
    <property type="entry name" value="PLD-like_dom"/>
</dbReference>
<evidence type="ECO:0000256" key="2">
    <source>
        <dbReference type="ARBA" id="ARBA00004613"/>
    </source>
</evidence>
<keyword evidence="4" id="KW-0964">Secreted</keyword>
<evidence type="ECO:0000259" key="7">
    <source>
        <dbReference type="PROSITE" id="PS50035"/>
    </source>
</evidence>
<feature type="domain" description="PLD phosphodiesterase" evidence="7">
    <location>
        <begin position="235"/>
        <end position="262"/>
    </location>
</feature>
<comment type="function">
    <text evidence="1">Could be a virulence factor.</text>
</comment>
<dbReference type="InterPro" id="IPR001736">
    <property type="entry name" value="PLipase_D/transphosphatidylase"/>
</dbReference>
<organism evidence="8 9">
    <name type="scientific">Iodidimonas nitroreducens</name>
    <dbReference type="NCBI Taxonomy" id="1236968"/>
    <lineage>
        <taxon>Bacteria</taxon>
        <taxon>Pseudomonadati</taxon>
        <taxon>Pseudomonadota</taxon>
        <taxon>Alphaproteobacteria</taxon>
        <taxon>Iodidimonadales</taxon>
        <taxon>Iodidimonadaceae</taxon>
        <taxon>Iodidimonas</taxon>
    </lineage>
</organism>
<sequence length="334" mass="36239">MINDIASFLLAFALIGASFAASLHILLTKTDVRAAIGWMAILWLVPGIGAFGYLVLGVNRIQRKAEQARQHKLGLSLAEQRRYGAVAVRVPDDHRSDAPDLPSGPAIAPAGLPHFDATAAPRFVAHARLARAVTGMALMGGNEAEMLVNGDEAYPAMLDAMAKARHRIALSTYIFEWDCVGRAFADALKAAQDRGVAVYVIIDAMGSFRVDRHLRAMGIRVLAFNKPSPLHLAFLNLRTHRKLLLVDEDLVFTGGMNIRDVHQSGGKTGLLSQDVMFCIQGPIAAQFAHVFAEDWRFAGGESLTEGESLAGDLWKAPTFDQKMKEGDDVEPGTR</sequence>
<comment type="subcellular location">
    <subcellularLocation>
        <location evidence="2">Secreted</location>
    </subcellularLocation>
</comment>
<dbReference type="PANTHER" id="PTHR21248">
    <property type="entry name" value="CARDIOLIPIN SYNTHASE"/>
    <property type="match status" value="1"/>
</dbReference>
<evidence type="ECO:0000256" key="3">
    <source>
        <dbReference type="ARBA" id="ARBA00018392"/>
    </source>
</evidence>
<dbReference type="Proteomes" id="UP000324996">
    <property type="component" value="Unassembled WGS sequence"/>
</dbReference>
<dbReference type="RefSeq" id="WP_150006939.1">
    <property type="nucleotide sequence ID" value="NZ_BKCN01000005.1"/>
</dbReference>
<keyword evidence="6" id="KW-1133">Transmembrane helix</keyword>
<dbReference type="GO" id="GO:0005576">
    <property type="term" value="C:extracellular region"/>
    <property type="evidence" value="ECO:0007669"/>
    <property type="project" value="UniProtKB-SubCell"/>
</dbReference>
<evidence type="ECO:0000313" key="8">
    <source>
        <dbReference type="EMBL" id="GER03654.1"/>
    </source>
</evidence>
<comment type="caution">
    <text evidence="8">The sequence shown here is derived from an EMBL/GenBank/DDBJ whole genome shotgun (WGS) entry which is preliminary data.</text>
</comment>
<name>A0A5A7N7C4_9PROT</name>
<gene>
    <name evidence="8" type="ORF">JCM17846_13360</name>
</gene>
<feature type="transmembrane region" description="Helical" evidence="6">
    <location>
        <begin position="36"/>
        <end position="56"/>
    </location>
</feature>
<dbReference type="GO" id="GO:0032049">
    <property type="term" value="P:cardiolipin biosynthetic process"/>
    <property type="evidence" value="ECO:0007669"/>
    <property type="project" value="UniProtKB-ARBA"/>
</dbReference>
<keyword evidence="6" id="KW-0472">Membrane</keyword>
<protein>
    <recommendedName>
        <fullName evidence="3">Phospholipase D</fullName>
    </recommendedName>
    <alternativeName>
        <fullName evidence="5">Choline phosphatase</fullName>
    </alternativeName>
</protein>
<dbReference type="PANTHER" id="PTHR21248:SF22">
    <property type="entry name" value="PHOSPHOLIPASE D"/>
    <property type="match status" value="1"/>
</dbReference>
<dbReference type="SUPFAM" id="SSF56024">
    <property type="entry name" value="Phospholipase D/nuclease"/>
    <property type="match status" value="1"/>
</dbReference>
<dbReference type="Pfam" id="PF13091">
    <property type="entry name" value="PLDc_2"/>
    <property type="match status" value="1"/>
</dbReference>
<dbReference type="GO" id="GO:0008808">
    <property type="term" value="F:cardiolipin synthase activity"/>
    <property type="evidence" value="ECO:0007669"/>
    <property type="project" value="TreeGrafter"/>
</dbReference>
<dbReference type="GO" id="GO:0016020">
    <property type="term" value="C:membrane"/>
    <property type="evidence" value="ECO:0007669"/>
    <property type="project" value="TreeGrafter"/>
</dbReference>
<reference evidence="8 9" key="1">
    <citation type="submission" date="2019-09" db="EMBL/GenBank/DDBJ databases">
        <title>NBRP : Genome information of microbial organism related human and environment.</title>
        <authorList>
            <person name="Hattori M."/>
            <person name="Oshima K."/>
            <person name="Inaba H."/>
            <person name="Suda W."/>
            <person name="Sakamoto M."/>
            <person name="Iino T."/>
            <person name="Kitahara M."/>
            <person name="Oshida Y."/>
            <person name="Iida T."/>
            <person name="Kudo T."/>
            <person name="Itoh T."/>
            <person name="Ohkuma M."/>
        </authorList>
    </citation>
    <scope>NUCLEOTIDE SEQUENCE [LARGE SCALE GENOMIC DNA]</scope>
    <source>
        <strain evidence="8 9">Q-1</strain>
    </source>
</reference>
<evidence type="ECO:0000256" key="5">
    <source>
        <dbReference type="ARBA" id="ARBA00029594"/>
    </source>
</evidence>
<evidence type="ECO:0000256" key="6">
    <source>
        <dbReference type="SAM" id="Phobius"/>
    </source>
</evidence>
<evidence type="ECO:0000256" key="4">
    <source>
        <dbReference type="ARBA" id="ARBA00022525"/>
    </source>
</evidence>
<accession>A0A5A7N7C4</accession>